<accession>A0AAE0JCT9</accession>
<proteinExistence type="predicted"/>
<dbReference type="GeneID" id="87859333"/>
<reference evidence="1" key="1">
    <citation type="journal article" date="2023" name="Mol. Phylogenet. Evol.">
        <title>Genome-scale phylogeny and comparative genomics of the fungal order Sordariales.</title>
        <authorList>
            <person name="Hensen N."/>
            <person name="Bonometti L."/>
            <person name="Westerberg I."/>
            <person name="Brannstrom I.O."/>
            <person name="Guillou S."/>
            <person name="Cros-Aarteil S."/>
            <person name="Calhoun S."/>
            <person name="Haridas S."/>
            <person name="Kuo A."/>
            <person name="Mondo S."/>
            <person name="Pangilinan J."/>
            <person name="Riley R."/>
            <person name="LaButti K."/>
            <person name="Andreopoulos B."/>
            <person name="Lipzen A."/>
            <person name="Chen C."/>
            <person name="Yan M."/>
            <person name="Daum C."/>
            <person name="Ng V."/>
            <person name="Clum A."/>
            <person name="Steindorff A."/>
            <person name="Ohm R.A."/>
            <person name="Martin F."/>
            <person name="Silar P."/>
            <person name="Natvig D.O."/>
            <person name="Lalanne C."/>
            <person name="Gautier V."/>
            <person name="Ament-Velasquez S.L."/>
            <person name="Kruys A."/>
            <person name="Hutchinson M.I."/>
            <person name="Powell A.J."/>
            <person name="Barry K."/>
            <person name="Miller A.N."/>
            <person name="Grigoriev I.V."/>
            <person name="Debuchy R."/>
            <person name="Gladieux P."/>
            <person name="Hiltunen Thoren M."/>
            <person name="Johannesson H."/>
        </authorList>
    </citation>
    <scope>NUCLEOTIDE SEQUENCE</scope>
    <source>
        <strain evidence="1">CBS 560.94</strain>
    </source>
</reference>
<dbReference type="AlphaFoldDB" id="A0AAE0JCT9"/>
<protein>
    <submittedName>
        <fullName evidence="1">Uncharacterized protein</fullName>
    </submittedName>
</protein>
<dbReference type="RefSeq" id="XP_062680607.1">
    <property type="nucleotide sequence ID" value="XM_062822179.1"/>
</dbReference>
<sequence length="264" mass="29892">MCVKKQSPEPDGSINWGSLSNCLRLITSISLSFLHSHDDGNALRSQPTNHCPSEAVPVCLSPNDPLVSLGFDCFRSLGTPTVLSPVRLDEQHHSLVHQHSLTSRLDNCRTRSRRSICLSSYFANGQRRRQDNTPIKPTASFRPFTIPDVIRCTVPGYGKFYRHHHDQLNLTRLSRPAWKHQSKLYSDRQFTAPTGSQNQRHNHQVSKVDVSSLYMVSITWYPRIEIKLRVSPNQAILVLVYTQEGDGNDENMSLSSGQVKKRCT</sequence>
<evidence type="ECO:0000313" key="2">
    <source>
        <dbReference type="Proteomes" id="UP001278500"/>
    </source>
</evidence>
<reference evidence="1" key="2">
    <citation type="submission" date="2023-06" db="EMBL/GenBank/DDBJ databases">
        <authorList>
            <consortium name="Lawrence Berkeley National Laboratory"/>
            <person name="Haridas S."/>
            <person name="Hensen N."/>
            <person name="Bonometti L."/>
            <person name="Westerberg I."/>
            <person name="Brannstrom I.O."/>
            <person name="Guillou S."/>
            <person name="Cros-Aarteil S."/>
            <person name="Calhoun S."/>
            <person name="Kuo A."/>
            <person name="Mondo S."/>
            <person name="Pangilinan J."/>
            <person name="Riley R."/>
            <person name="Labutti K."/>
            <person name="Andreopoulos B."/>
            <person name="Lipzen A."/>
            <person name="Chen C."/>
            <person name="Yanf M."/>
            <person name="Daum C."/>
            <person name="Ng V."/>
            <person name="Clum A."/>
            <person name="Steindorff A."/>
            <person name="Ohm R."/>
            <person name="Martin F."/>
            <person name="Silar P."/>
            <person name="Natvig D."/>
            <person name="Lalanne C."/>
            <person name="Gautier V."/>
            <person name="Ament-Velasquez S.L."/>
            <person name="Kruys A."/>
            <person name="Hutchinson M.I."/>
            <person name="Powell A.J."/>
            <person name="Barry K."/>
            <person name="Miller A.N."/>
            <person name="Grigoriev I.V."/>
            <person name="Debuchy R."/>
            <person name="Gladieux P."/>
            <person name="Thoren M.H."/>
            <person name="Johannesson H."/>
        </authorList>
    </citation>
    <scope>NUCLEOTIDE SEQUENCE</scope>
    <source>
        <strain evidence="1">CBS 560.94</strain>
    </source>
</reference>
<organism evidence="1 2">
    <name type="scientific">Neurospora tetraspora</name>
    <dbReference type="NCBI Taxonomy" id="94610"/>
    <lineage>
        <taxon>Eukaryota</taxon>
        <taxon>Fungi</taxon>
        <taxon>Dikarya</taxon>
        <taxon>Ascomycota</taxon>
        <taxon>Pezizomycotina</taxon>
        <taxon>Sordariomycetes</taxon>
        <taxon>Sordariomycetidae</taxon>
        <taxon>Sordariales</taxon>
        <taxon>Sordariaceae</taxon>
        <taxon>Neurospora</taxon>
    </lineage>
</organism>
<gene>
    <name evidence="1" type="ORF">B0H65DRAFT_231123</name>
</gene>
<name>A0AAE0JCT9_9PEZI</name>
<evidence type="ECO:0000313" key="1">
    <source>
        <dbReference type="EMBL" id="KAK3342814.1"/>
    </source>
</evidence>
<dbReference type="EMBL" id="JAUEPP010000005">
    <property type="protein sequence ID" value="KAK3342814.1"/>
    <property type="molecule type" value="Genomic_DNA"/>
</dbReference>
<keyword evidence="2" id="KW-1185">Reference proteome</keyword>
<dbReference type="Proteomes" id="UP001278500">
    <property type="component" value="Unassembled WGS sequence"/>
</dbReference>
<comment type="caution">
    <text evidence="1">The sequence shown here is derived from an EMBL/GenBank/DDBJ whole genome shotgun (WGS) entry which is preliminary data.</text>
</comment>